<dbReference type="KEGG" id="dpx:DAPPUDRAFT_264461"/>
<dbReference type="InParanoid" id="E9HRM5"/>
<dbReference type="HOGENOM" id="CLU_3126457_0_0_1"/>
<name>E9HRM5_DAPPU</name>
<organism evidence="1 2">
    <name type="scientific">Daphnia pulex</name>
    <name type="common">Water flea</name>
    <dbReference type="NCBI Taxonomy" id="6669"/>
    <lineage>
        <taxon>Eukaryota</taxon>
        <taxon>Metazoa</taxon>
        <taxon>Ecdysozoa</taxon>
        <taxon>Arthropoda</taxon>
        <taxon>Crustacea</taxon>
        <taxon>Branchiopoda</taxon>
        <taxon>Diplostraca</taxon>
        <taxon>Cladocera</taxon>
        <taxon>Anomopoda</taxon>
        <taxon>Daphniidae</taxon>
        <taxon>Daphnia</taxon>
    </lineage>
</organism>
<keyword evidence="2" id="KW-1185">Reference proteome</keyword>
<accession>E9HRM5</accession>
<dbReference type="AlphaFoldDB" id="E9HRM5"/>
<sequence length="50" mass="5560">MELVEEAATATATVKSEENMNAPLSRIHPLSAITPSKTWYLHSIRIGQEH</sequence>
<proteinExistence type="predicted"/>
<evidence type="ECO:0000313" key="1">
    <source>
        <dbReference type="EMBL" id="EFX65605.1"/>
    </source>
</evidence>
<gene>
    <name evidence="1" type="ORF">DAPPUDRAFT_264461</name>
</gene>
<evidence type="ECO:0000313" key="2">
    <source>
        <dbReference type="Proteomes" id="UP000000305"/>
    </source>
</evidence>
<reference evidence="1 2" key="1">
    <citation type="journal article" date="2011" name="Science">
        <title>The ecoresponsive genome of Daphnia pulex.</title>
        <authorList>
            <person name="Colbourne J.K."/>
            <person name="Pfrender M.E."/>
            <person name="Gilbert D."/>
            <person name="Thomas W.K."/>
            <person name="Tucker A."/>
            <person name="Oakley T.H."/>
            <person name="Tokishita S."/>
            <person name="Aerts A."/>
            <person name="Arnold G.J."/>
            <person name="Basu M.K."/>
            <person name="Bauer D.J."/>
            <person name="Caceres C.E."/>
            <person name="Carmel L."/>
            <person name="Casola C."/>
            <person name="Choi J.H."/>
            <person name="Detter J.C."/>
            <person name="Dong Q."/>
            <person name="Dusheyko S."/>
            <person name="Eads B.D."/>
            <person name="Frohlich T."/>
            <person name="Geiler-Samerotte K.A."/>
            <person name="Gerlach D."/>
            <person name="Hatcher P."/>
            <person name="Jogdeo S."/>
            <person name="Krijgsveld J."/>
            <person name="Kriventseva E.V."/>
            <person name="Kultz D."/>
            <person name="Laforsch C."/>
            <person name="Lindquist E."/>
            <person name="Lopez J."/>
            <person name="Manak J.R."/>
            <person name="Muller J."/>
            <person name="Pangilinan J."/>
            <person name="Patwardhan R.P."/>
            <person name="Pitluck S."/>
            <person name="Pritham E.J."/>
            <person name="Rechtsteiner A."/>
            <person name="Rho M."/>
            <person name="Rogozin I.B."/>
            <person name="Sakarya O."/>
            <person name="Salamov A."/>
            <person name="Schaack S."/>
            <person name="Shapiro H."/>
            <person name="Shiga Y."/>
            <person name="Skalitzky C."/>
            <person name="Smith Z."/>
            <person name="Souvorov A."/>
            <person name="Sung W."/>
            <person name="Tang Z."/>
            <person name="Tsuchiya D."/>
            <person name="Tu H."/>
            <person name="Vos H."/>
            <person name="Wang M."/>
            <person name="Wolf Y.I."/>
            <person name="Yamagata H."/>
            <person name="Yamada T."/>
            <person name="Ye Y."/>
            <person name="Shaw J.R."/>
            <person name="Andrews J."/>
            <person name="Crease T.J."/>
            <person name="Tang H."/>
            <person name="Lucas S.M."/>
            <person name="Robertson H.M."/>
            <person name="Bork P."/>
            <person name="Koonin E.V."/>
            <person name="Zdobnov E.M."/>
            <person name="Grigoriev I.V."/>
            <person name="Lynch M."/>
            <person name="Boore J.L."/>
        </authorList>
    </citation>
    <scope>NUCLEOTIDE SEQUENCE [LARGE SCALE GENOMIC DNA]</scope>
</reference>
<protein>
    <submittedName>
        <fullName evidence="1">Uncharacterized protein</fullName>
    </submittedName>
</protein>
<dbReference type="EMBL" id="GL732738">
    <property type="protein sequence ID" value="EFX65605.1"/>
    <property type="molecule type" value="Genomic_DNA"/>
</dbReference>
<dbReference type="Proteomes" id="UP000000305">
    <property type="component" value="Unassembled WGS sequence"/>
</dbReference>